<dbReference type="Gene3D" id="3.30.460.10">
    <property type="entry name" value="Beta Polymerase, domain 2"/>
    <property type="match status" value="1"/>
</dbReference>
<dbReference type="PaxDb" id="198214-SF1927"/>
<keyword evidence="2" id="KW-1185">Reference proteome</keyword>
<accession>A0A2G3FIV8</accession>
<gene>
    <name evidence="1" type="ordered locus">SF1927</name>
</gene>
<evidence type="ECO:0008006" key="3">
    <source>
        <dbReference type="Google" id="ProtNLM"/>
    </source>
</evidence>
<proteinExistence type="predicted"/>
<dbReference type="KEGG" id="sfl:SF1927"/>
<dbReference type="SUPFAM" id="SSF81301">
    <property type="entry name" value="Nucleotidyltransferase"/>
    <property type="match status" value="1"/>
</dbReference>
<accession>Q83KP7</accession>
<dbReference type="RefSeq" id="WP_001103659.1">
    <property type="nucleotide sequence ID" value="NZ_BSBP01000405.1"/>
</dbReference>
<reference evidence="1 2" key="1">
    <citation type="journal article" date="2002" name="Nucleic Acids Res.">
        <title>Genome sequence of Shigella flexneri 2a: insights into pathogenicity through comparison with genomes of Escherichia coli K12 and O157.</title>
        <authorList>
            <person name="Jin Q."/>
            <person name="Yuan Z."/>
            <person name="Xu J."/>
            <person name="Wang Y."/>
            <person name="Shen Y."/>
            <person name="Lu W."/>
            <person name="Wang J."/>
            <person name="Liu H."/>
            <person name="Yang J."/>
            <person name="Yang F."/>
            <person name="Zhang X."/>
            <person name="Zhang J."/>
            <person name="Yang G."/>
            <person name="Wu H."/>
            <person name="Qu D."/>
            <person name="Dong J."/>
            <person name="Sun L."/>
            <person name="Xue Y."/>
            <person name="Zhao A."/>
            <person name="Gao Y."/>
            <person name="Zhu J."/>
            <person name="Kan B."/>
            <person name="Ding K."/>
            <person name="Chen S."/>
            <person name="Cheng H."/>
            <person name="Yao Z."/>
            <person name="He B."/>
            <person name="Chen R."/>
            <person name="Ma D."/>
            <person name="Qiang B."/>
            <person name="Wen Y."/>
            <person name="Hou Y."/>
            <person name="Yu J."/>
        </authorList>
    </citation>
    <scope>NUCLEOTIDE SEQUENCE [LARGE SCALE GENOMIC DNA]</scope>
    <source>
        <strain evidence="2">301 / Serotype 2a</strain>
    </source>
</reference>
<evidence type="ECO:0000313" key="1">
    <source>
        <dbReference type="EMBL" id="AAN43480.1"/>
    </source>
</evidence>
<dbReference type="AlphaFoldDB" id="A0A0H2VVB4"/>
<sequence>MNVVSNTQLLEQRIADFFTLSDEHKKARVLLDTLACSCPARIFGGMVRDLGLYGVDGFSSDLDIVIGRSREELFQTLAELPVKQLRFNKFGGIRFRYHDFEFDIWNLNETWAFQEKLIFCEDESSLLNEVA</sequence>
<accession>A0A0H2VVB4</accession>
<protein>
    <recommendedName>
        <fullName evidence="3">Poly A polymerase head domain-containing protein</fullName>
    </recommendedName>
</protein>
<dbReference type="PATRIC" id="fig|198214.7.peg.2301"/>
<accession>Q7C184</accession>
<name>A0A0H2VVB4_SHIFL</name>
<dbReference type="Proteomes" id="UP000001006">
    <property type="component" value="Chromosome"/>
</dbReference>
<evidence type="ECO:0000313" key="2">
    <source>
        <dbReference type="Proteomes" id="UP000001006"/>
    </source>
</evidence>
<dbReference type="InterPro" id="IPR043519">
    <property type="entry name" value="NT_sf"/>
</dbReference>
<organism evidence="1 2">
    <name type="scientific">Shigella flexneri</name>
    <dbReference type="NCBI Taxonomy" id="623"/>
    <lineage>
        <taxon>Bacteria</taxon>
        <taxon>Pseudomonadati</taxon>
        <taxon>Pseudomonadota</taxon>
        <taxon>Gammaproteobacteria</taxon>
        <taxon>Enterobacterales</taxon>
        <taxon>Enterobacteriaceae</taxon>
        <taxon>Shigella</taxon>
    </lineage>
</organism>
<dbReference type="EMBL" id="AE005674">
    <property type="protein sequence ID" value="AAN43480.1"/>
    <property type="molecule type" value="Genomic_DNA"/>
</dbReference>
<dbReference type="GeneID" id="1025093"/>
<dbReference type="RefSeq" id="NP_707773.1">
    <property type="nucleotide sequence ID" value="NC_004337.2"/>
</dbReference>